<feature type="compositionally biased region" description="Low complexity" evidence="1">
    <location>
        <begin position="33"/>
        <end position="71"/>
    </location>
</feature>
<feature type="compositionally biased region" description="Low complexity" evidence="1">
    <location>
        <begin position="147"/>
        <end position="156"/>
    </location>
</feature>
<gene>
    <name evidence="2" type="ORF">EC973_004647</name>
</gene>
<feature type="compositionally biased region" description="Basic and acidic residues" evidence="1">
    <location>
        <begin position="386"/>
        <end position="402"/>
    </location>
</feature>
<feature type="region of interest" description="Disordered" evidence="1">
    <location>
        <begin position="364"/>
        <end position="403"/>
    </location>
</feature>
<comment type="caution">
    <text evidence="2">The sequence shown here is derived from an EMBL/GenBank/DDBJ whole genome shotgun (WGS) entry which is preliminary data.</text>
</comment>
<feature type="region of interest" description="Disordered" evidence="1">
    <location>
        <begin position="1"/>
        <end position="79"/>
    </location>
</feature>
<dbReference type="AlphaFoldDB" id="A0A8H7ELM8"/>
<evidence type="ECO:0000313" key="3">
    <source>
        <dbReference type="Proteomes" id="UP000605846"/>
    </source>
</evidence>
<feature type="compositionally biased region" description="Basic and acidic residues" evidence="1">
    <location>
        <begin position="268"/>
        <end position="280"/>
    </location>
</feature>
<sequence>MYFHNSGYRQEQYASLRSSSSRRSKPSSEKRVPSTSSDSGYASSAISTTTTTPISSSSSTSTSSSSSPVSSRGRRQQKTDVVYSCPRPLAFPFHNDCHFLPVAEADPRDIARISPPARRLSSLTTDSSQSDNQSIQSRNEPCVLRPTSVRRSTVSSHDGEEERLLGTGIKKGTVRTLRQLFNKPSGSTGPSKKAIPSSSSSSPAPSPPISAKFTGFSMTPIASRLGISRASNTKPSPFAVAFSIRRPASPETENRKGTRPQTTAKNDGALRSDSSSHHDTPAVAPARSSKMTMLPKTGTTQKLLAAFAFWDSSVQKTRKNQPPVIVNTRSEQTESVPLVQPWKSTSWRSFKSEAKEFKSNLILRIQPSTRQPHQKKPDSTFYTPIESKKKPGDEPVSQRKQEPTIVGRWWNHLKTVVVGNKTSRVGVM</sequence>
<dbReference type="OrthoDB" id="2393255at2759"/>
<name>A0A8H7ELM8_9FUNG</name>
<protein>
    <submittedName>
        <fullName evidence="2">Uncharacterized protein</fullName>
    </submittedName>
</protein>
<evidence type="ECO:0000256" key="1">
    <source>
        <dbReference type="SAM" id="MobiDB-lite"/>
    </source>
</evidence>
<keyword evidence="3" id="KW-1185">Reference proteome</keyword>
<dbReference type="Proteomes" id="UP000605846">
    <property type="component" value="Unassembled WGS sequence"/>
</dbReference>
<feature type="compositionally biased region" description="Low complexity" evidence="1">
    <location>
        <begin position="118"/>
        <end position="139"/>
    </location>
</feature>
<feature type="region of interest" description="Disordered" evidence="1">
    <location>
        <begin position="242"/>
        <end position="294"/>
    </location>
</feature>
<proteinExistence type="predicted"/>
<feature type="compositionally biased region" description="Low complexity" evidence="1">
    <location>
        <begin position="190"/>
        <end position="203"/>
    </location>
</feature>
<dbReference type="EMBL" id="JABAYA010000262">
    <property type="protein sequence ID" value="KAF7721468.1"/>
    <property type="molecule type" value="Genomic_DNA"/>
</dbReference>
<organism evidence="2 3">
    <name type="scientific">Apophysomyces ossiformis</name>
    <dbReference type="NCBI Taxonomy" id="679940"/>
    <lineage>
        <taxon>Eukaryota</taxon>
        <taxon>Fungi</taxon>
        <taxon>Fungi incertae sedis</taxon>
        <taxon>Mucoromycota</taxon>
        <taxon>Mucoromycotina</taxon>
        <taxon>Mucoromycetes</taxon>
        <taxon>Mucorales</taxon>
        <taxon>Mucorineae</taxon>
        <taxon>Mucoraceae</taxon>
        <taxon>Apophysomyces</taxon>
    </lineage>
</organism>
<accession>A0A8H7ELM8</accession>
<evidence type="ECO:0000313" key="2">
    <source>
        <dbReference type="EMBL" id="KAF7721468.1"/>
    </source>
</evidence>
<feature type="region of interest" description="Disordered" evidence="1">
    <location>
        <begin position="117"/>
        <end position="211"/>
    </location>
</feature>
<reference evidence="2" key="1">
    <citation type="submission" date="2020-01" db="EMBL/GenBank/DDBJ databases">
        <title>Genome Sequencing of Three Apophysomyces-Like Fungal Strains Confirms a Novel Fungal Genus in the Mucoromycota with divergent Burkholderia-like Endosymbiotic Bacteria.</title>
        <authorList>
            <person name="Stajich J.E."/>
            <person name="Macias A.M."/>
            <person name="Carter-House D."/>
            <person name="Lovett B."/>
            <person name="Kasson L.R."/>
            <person name="Berry K."/>
            <person name="Grigoriev I."/>
            <person name="Chang Y."/>
            <person name="Spatafora J."/>
            <person name="Kasson M.T."/>
        </authorList>
    </citation>
    <scope>NUCLEOTIDE SEQUENCE</scope>
    <source>
        <strain evidence="2">NRRL A-21654</strain>
    </source>
</reference>